<organism evidence="7 8">
    <name type="scientific">Georgenia halotolerans</name>
    <dbReference type="NCBI Taxonomy" id="3028317"/>
    <lineage>
        <taxon>Bacteria</taxon>
        <taxon>Bacillati</taxon>
        <taxon>Actinomycetota</taxon>
        <taxon>Actinomycetes</taxon>
        <taxon>Micrococcales</taxon>
        <taxon>Bogoriellaceae</taxon>
        <taxon>Georgenia</taxon>
    </lineage>
</organism>
<keyword evidence="3 6" id="KW-0812">Transmembrane</keyword>
<dbReference type="Proteomes" id="UP001165561">
    <property type="component" value="Unassembled WGS sequence"/>
</dbReference>
<dbReference type="EMBL" id="JARACI010000067">
    <property type="protein sequence ID" value="MDD9204897.1"/>
    <property type="molecule type" value="Genomic_DNA"/>
</dbReference>
<evidence type="ECO:0000313" key="7">
    <source>
        <dbReference type="EMBL" id="MDD9204897.1"/>
    </source>
</evidence>
<evidence type="ECO:0000256" key="5">
    <source>
        <dbReference type="ARBA" id="ARBA00023136"/>
    </source>
</evidence>
<feature type="non-terminal residue" evidence="7">
    <location>
        <position position="91"/>
    </location>
</feature>
<gene>
    <name evidence="7" type="ORF">PU560_00290</name>
</gene>
<comment type="subcellular location">
    <subcellularLocation>
        <location evidence="1">Cell membrane</location>
        <topology evidence="1">Multi-pass membrane protein</topology>
    </subcellularLocation>
</comment>
<keyword evidence="8" id="KW-1185">Reference proteome</keyword>
<evidence type="ECO:0000256" key="6">
    <source>
        <dbReference type="SAM" id="Phobius"/>
    </source>
</evidence>
<protein>
    <recommendedName>
        <fullName evidence="9">ABC transporter permease</fullName>
    </recommendedName>
</protein>
<evidence type="ECO:0000256" key="3">
    <source>
        <dbReference type="ARBA" id="ARBA00022692"/>
    </source>
</evidence>
<evidence type="ECO:0008006" key="9">
    <source>
        <dbReference type="Google" id="ProtNLM"/>
    </source>
</evidence>
<evidence type="ECO:0000256" key="4">
    <source>
        <dbReference type="ARBA" id="ARBA00022989"/>
    </source>
</evidence>
<proteinExistence type="predicted"/>
<accession>A0ABT5TSG4</accession>
<name>A0ABT5TSG4_9MICO</name>
<evidence type="ECO:0000256" key="2">
    <source>
        <dbReference type="ARBA" id="ARBA00022475"/>
    </source>
</evidence>
<feature type="non-terminal residue" evidence="7">
    <location>
        <position position="1"/>
    </location>
</feature>
<evidence type="ECO:0000313" key="8">
    <source>
        <dbReference type="Proteomes" id="UP001165561"/>
    </source>
</evidence>
<dbReference type="Pfam" id="PF02653">
    <property type="entry name" value="BPD_transp_2"/>
    <property type="match status" value="1"/>
</dbReference>
<dbReference type="InterPro" id="IPR001851">
    <property type="entry name" value="ABC_transp_permease"/>
</dbReference>
<reference evidence="7" key="1">
    <citation type="submission" date="2023-02" db="EMBL/GenBank/DDBJ databases">
        <title>Georgenia sp.10Sc9-8, isolated from a soil sample collected from the Taklamakan desert.</title>
        <authorList>
            <person name="Liu S."/>
        </authorList>
    </citation>
    <scope>NUCLEOTIDE SEQUENCE</scope>
    <source>
        <strain evidence="7">10Sc9-8</strain>
    </source>
</reference>
<comment type="caution">
    <text evidence="7">The sequence shown here is derived from an EMBL/GenBank/DDBJ whole genome shotgun (WGS) entry which is preliminary data.</text>
</comment>
<keyword evidence="4 6" id="KW-1133">Transmembrane helix</keyword>
<evidence type="ECO:0000256" key="1">
    <source>
        <dbReference type="ARBA" id="ARBA00004651"/>
    </source>
</evidence>
<feature type="transmembrane region" description="Helical" evidence="6">
    <location>
        <begin position="15"/>
        <end position="36"/>
    </location>
</feature>
<keyword evidence="5 6" id="KW-0472">Membrane</keyword>
<sequence>VAALTTNALEPSMGAMGASLVGVVACLAVGVVAGLINGTLVSRLRVHPIPITLGTLALFTGISTGITGGSTQFGTGSLRFLGAGTVLGVPM</sequence>
<keyword evidence="2" id="KW-1003">Cell membrane</keyword>